<feature type="domain" description="Methylated-DNA-[protein]-cysteine S-methyltransferase DNA binding" evidence="2">
    <location>
        <begin position="5"/>
        <end position="84"/>
    </location>
</feature>
<dbReference type="Proteomes" id="UP001250932">
    <property type="component" value="Unassembled WGS sequence"/>
</dbReference>
<protein>
    <submittedName>
        <fullName evidence="3">MGMT family protein</fullName>
    </submittedName>
</protein>
<dbReference type="InterPro" id="IPR036388">
    <property type="entry name" value="WH-like_DNA-bd_sf"/>
</dbReference>
<dbReference type="InterPro" id="IPR036217">
    <property type="entry name" value="MethylDNA_cys_MeTrfase_DNAb"/>
</dbReference>
<evidence type="ECO:0000259" key="2">
    <source>
        <dbReference type="Pfam" id="PF01035"/>
    </source>
</evidence>
<dbReference type="SUPFAM" id="SSF46767">
    <property type="entry name" value="Methylated DNA-protein cysteine methyltransferase, C-terminal domain"/>
    <property type="match status" value="1"/>
</dbReference>
<keyword evidence="1" id="KW-0227">DNA damage</keyword>
<evidence type="ECO:0000256" key="1">
    <source>
        <dbReference type="ARBA" id="ARBA00022763"/>
    </source>
</evidence>
<reference evidence="3 4" key="1">
    <citation type="journal article" date="2023" name="ISME J.">
        <title>Cultivation and genomic characterization of novel and ubiquitous marine nitrite-oxidizing bacteria from the Nitrospirales.</title>
        <authorList>
            <person name="Mueller A.J."/>
            <person name="Daebeler A."/>
            <person name="Herbold C.W."/>
            <person name="Kirkegaard R.H."/>
            <person name="Daims H."/>
        </authorList>
    </citation>
    <scope>NUCLEOTIDE SEQUENCE [LARGE SCALE GENOMIC DNA]</scope>
    <source>
        <strain evidence="3 4">EB</strain>
    </source>
</reference>
<keyword evidence="4" id="KW-1185">Reference proteome</keyword>
<gene>
    <name evidence="3" type="ORF">PPG34_01670</name>
</gene>
<organism evidence="3 4">
    <name type="scientific">Candidatus Nitronereus thalassa</name>
    <dbReference type="NCBI Taxonomy" id="3020898"/>
    <lineage>
        <taxon>Bacteria</taxon>
        <taxon>Pseudomonadati</taxon>
        <taxon>Nitrospirota</taxon>
        <taxon>Nitrospiria</taxon>
        <taxon>Nitrospirales</taxon>
        <taxon>Nitrospiraceae</taxon>
        <taxon>Candidatus Nitronereus</taxon>
    </lineage>
</organism>
<evidence type="ECO:0000313" key="4">
    <source>
        <dbReference type="Proteomes" id="UP001250932"/>
    </source>
</evidence>
<comment type="caution">
    <text evidence="3">The sequence shown here is derived from an EMBL/GenBank/DDBJ whole genome shotgun (WGS) entry which is preliminary data.</text>
</comment>
<evidence type="ECO:0000313" key="3">
    <source>
        <dbReference type="EMBL" id="MDT7041038.1"/>
    </source>
</evidence>
<dbReference type="RefSeq" id="WP_313831397.1">
    <property type="nucleotide sequence ID" value="NZ_JAQOUE010000001.1"/>
</dbReference>
<dbReference type="EMBL" id="JAQOUE010000001">
    <property type="protein sequence ID" value="MDT7041038.1"/>
    <property type="molecule type" value="Genomic_DNA"/>
</dbReference>
<sequence>MASTYETIYGVVKKIPRGCVATYGQIADLAGLPGQPRQVGYALNALRRVHSIPWHRVINAKGEISQRSQPGCEKLQRRLLEGEGLEFDGRGRVSLAQFCWKPRTRR</sequence>
<dbReference type="PANTHER" id="PTHR42942:SF1">
    <property type="entry name" value="ALKYLTRANSFERASE-LIKE PROTEIN 1"/>
    <property type="match status" value="1"/>
</dbReference>
<dbReference type="InterPro" id="IPR014048">
    <property type="entry name" value="MethylDNA_cys_MeTrfase_DNA-bd"/>
</dbReference>
<dbReference type="CDD" id="cd06445">
    <property type="entry name" value="ATase"/>
    <property type="match status" value="1"/>
</dbReference>
<accession>A0ABU3K3S4</accession>
<proteinExistence type="predicted"/>
<dbReference type="Gene3D" id="1.10.10.10">
    <property type="entry name" value="Winged helix-like DNA-binding domain superfamily/Winged helix DNA-binding domain"/>
    <property type="match status" value="1"/>
</dbReference>
<name>A0ABU3K3S4_9BACT</name>
<dbReference type="PANTHER" id="PTHR42942">
    <property type="entry name" value="6-O-METHYLGUANINE DNA METHYLTRANSFERASE"/>
    <property type="match status" value="1"/>
</dbReference>
<dbReference type="Pfam" id="PF01035">
    <property type="entry name" value="DNA_binding_1"/>
    <property type="match status" value="1"/>
</dbReference>
<dbReference type="InterPro" id="IPR052520">
    <property type="entry name" value="ATL_DNA_repair"/>
</dbReference>